<dbReference type="GeneID" id="134290761"/>
<name>A0ABM1Z6W8_AEDAL</name>
<organism evidence="3 4">
    <name type="scientific">Aedes albopictus</name>
    <name type="common">Asian tiger mosquito</name>
    <name type="synonym">Stegomyia albopicta</name>
    <dbReference type="NCBI Taxonomy" id="7160"/>
    <lineage>
        <taxon>Eukaryota</taxon>
        <taxon>Metazoa</taxon>
        <taxon>Ecdysozoa</taxon>
        <taxon>Arthropoda</taxon>
        <taxon>Hexapoda</taxon>
        <taxon>Insecta</taxon>
        <taxon>Pterygota</taxon>
        <taxon>Neoptera</taxon>
        <taxon>Endopterygota</taxon>
        <taxon>Diptera</taxon>
        <taxon>Nematocera</taxon>
        <taxon>Culicoidea</taxon>
        <taxon>Culicidae</taxon>
        <taxon>Culicinae</taxon>
        <taxon>Aedini</taxon>
        <taxon>Aedes</taxon>
        <taxon>Stegomyia</taxon>
    </lineage>
</organism>
<sequence length="202" mass="23333">MIFGRKFRLQTVHTPLVRIFGSWKGIPVYTANHLQRWALTLLLYDFTIEYVQTEKFGNADVVSRLINNHAKPDEDCERDSGGGFAETQSDEQMYRYLREGWLEEAKIVDPEIRRLNGRRDSLCTVGKCIIFGERLVISEKHRQRCLRQLHQGHPGILRMKALARSYVYWLSIDEEIAQYVKACKYCASVARSPPKEAPGTLA</sequence>
<dbReference type="EnsemblMetazoa" id="AALFPA23_015624.R22746">
    <property type="protein sequence ID" value="AALFPA23_015624.P22746"/>
    <property type="gene ID" value="AALFPA23_015624"/>
</dbReference>
<proteinExistence type="predicted"/>
<dbReference type="InterPro" id="IPR041588">
    <property type="entry name" value="Integrase_H2C2"/>
</dbReference>
<dbReference type="RefSeq" id="XP_062713940.1">
    <property type="nucleotide sequence ID" value="XM_062857956.1"/>
</dbReference>
<dbReference type="PANTHER" id="PTHR37984:SF5">
    <property type="entry name" value="PROTEIN NYNRIN-LIKE"/>
    <property type="match status" value="1"/>
</dbReference>
<dbReference type="EC" id="2.7.7.49" evidence="1"/>
<protein>
    <recommendedName>
        <fullName evidence="1">RNA-directed DNA polymerase</fullName>
        <ecNumber evidence="1">2.7.7.49</ecNumber>
    </recommendedName>
</protein>
<feature type="domain" description="Integrase zinc-binding" evidence="2">
    <location>
        <begin position="138"/>
        <end position="189"/>
    </location>
</feature>
<keyword evidence="4" id="KW-1185">Reference proteome</keyword>
<evidence type="ECO:0000256" key="1">
    <source>
        <dbReference type="ARBA" id="ARBA00012493"/>
    </source>
</evidence>
<dbReference type="Gene3D" id="1.10.340.70">
    <property type="match status" value="1"/>
</dbReference>
<dbReference type="Pfam" id="PF17921">
    <property type="entry name" value="Integrase_H2C2"/>
    <property type="match status" value="1"/>
</dbReference>
<evidence type="ECO:0000313" key="3">
    <source>
        <dbReference type="EnsemblMetazoa" id="AALFPA23_015624.P22746"/>
    </source>
</evidence>
<evidence type="ECO:0000313" key="4">
    <source>
        <dbReference type="Proteomes" id="UP000069940"/>
    </source>
</evidence>
<accession>A0ABM1Z6W8</accession>
<evidence type="ECO:0000259" key="2">
    <source>
        <dbReference type="Pfam" id="PF17921"/>
    </source>
</evidence>
<reference evidence="3" key="2">
    <citation type="submission" date="2025-05" db="UniProtKB">
        <authorList>
            <consortium name="EnsemblMetazoa"/>
        </authorList>
    </citation>
    <scope>IDENTIFICATION</scope>
    <source>
        <strain evidence="3">Foshan</strain>
    </source>
</reference>
<reference evidence="4" key="1">
    <citation type="journal article" date="2015" name="Proc. Natl. Acad. Sci. U.S.A.">
        <title>Genome sequence of the Asian Tiger mosquito, Aedes albopictus, reveals insights into its biology, genetics, and evolution.</title>
        <authorList>
            <person name="Chen X.G."/>
            <person name="Jiang X."/>
            <person name="Gu J."/>
            <person name="Xu M."/>
            <person name="Wu Y."/>
            <person name="Deng Y."/>
            <person name="Zhang C."/>
            <person name="Bonizzoni M."/>
            <person name="Dermauw W."/>
            <person name="Vontas J."/>
            <person name="Armbruster P."/>
            <person name="Huang X."/>
            <person name="Yang Y."/>
            <person name="Zhang H."/>
            <person name="He W."/>
            <person name="Peng H."/>
            <person name="Liu Y."/>
            <person name="Wu K."/>
            <person name="Chen J."/>
            <person name="Lirakis M."/>
            <person name="Topalis P."/>
            <person name="Van Leeuwen T."/>
            <person name="Hall A.B."/>
            <person name="Jiang X."/>
            <person name="Thorpe C."/>
            <person name="Mueller R.L."/>
            <person name="Sun C."/>
            <person name="Waterhouse R.M."/>
            <person name="Yan G."/>
            <person name="Tu Z.J."/>
            <person name="Fang X."/>
            <person name="James A.A."/>
        </authorList>
    </citation>
    <scope>NUCLEOTIDE SEQUENCE [LARGE SCALE GENOMIC DNA]</scope>
    <source>
        <strain evidence="4">Foshan</strain>
    </source>
</reference>
<dbReference type="Proteomes" id="UP000069940">
    <property type="component" value="Unassembled WGS sequence"/>
</dbReference>
<dbReference type="InterPro" id="IPR050951">
    <property type="entry name" value="Retrovirus_Pol_polyprotein"/>
</dbReference>
<dbReference type="PANTHER" id="PTHR37984">
    <property type="entry name" value="PROTEIN CBG26694"/>
    <property type="match status" value="1"/>
</dbReference>